<dbReference type="Gene3D" id="3.40.50.2000">
    <property type="entry name" value="Glycogen Phosphorylase B"/>
    <property type="match status" value="2"/>
</dbReference>
<accession>A0A2P5TIW3</accession>
<evidence type="ECO:0000259" key="1">
    <source>
        <dbReference type="Pfam" id="PF13477"/>
    </source>
</evidence>
<dbReference type="Pfam" id="PF13477">
    <property type="entry name" value="Glyco_trans_4_2"/>
    <property type="match status" value="1"/>
</dbReference>
<dbReference type="RefSeq" id="WP_104487904.1">
    <property type="nucleotide sequence ID" value="NZ_BMYB01000017.1"/>
</dbReference>
<dbReference type="Pfam" id="PF13692">
    <property type="entry name" value="Glyco_trans_1_4"/>
    <property type="match status" value="1"/>
</dbReference>
<proteinExistence type="predicted"/>
<gene>
    <name evidence="2" type="ORF">UN63_14625</name>
</gene>
<dbReference type="OrthoDB" id="9815351at2"/>
<evidence type="ECO:0000313" key="3">
    <source>
        <dbReference type="Proteomes" id="UP000242231"/>
    </source>
</evidence>
<keyword evidence="2" id="KW-0808">Transferase</keyword>
<comment type="caution">
    <text evidence="2">The sequence shown here is derived from an EMBL/GenBank/DDBJ whole genome shotgun (WGS) entry which is preliminary data.</text>
</comment>
<dbReference type="SUPFAM" id="SSF53756">
    <property type="entry name" value="UDP-Glycosyltransferase/glycogen phosphorylase"/>
    <property type="match status" value="1"/>
</dbReference>
<dbReference type="CDD" id="cd03808">
    <property type="entry name" value="GT4_CapM-like"/>
    <property type="match status" value="1"/>
</dbReference>
<name>A0A2P5TIW3_9GAMM</name>
<reference evidence="3" key="1">
    <citation type="submission" date="2016-11" db="EMBL/GenBank/DDBJ databases">
        <authorList>
            <person name="Sisinthy S."/>
            <person name="Ara S."/>
            <person name="Gundlapally S.R."/>
        </authorList>
    </citation>
    <scope>NUCLEOTIDE SEQUENCE [LARGE SCALE GENOMIC DNA]</scope>
    <source>
        <strain evidence="3">V1-41</strain>
    </source>
</reference>
<feature type="domain" description="Glycosyltransferase subfamily 4-like N-terminal" evidence="1">
    <location>
        <begin position="17"/>
        <end position="157"/>
    </location>
</feature>
<evidence type="ECO:0000313" key="2">
    <source>
        <dbReference type="EMBL" id="PPL14806.1"/>
    </source>
</evidence>
<dbReference type="GO" id="GO:0016757">
    <property type="term" value="F:glycosyltransferase activity"/>
    <property type="evidence" value="ECO:0007669"/>
    <property type="project" value="UniProtKB-ARBA"/>
</dbReference>
<dbReference type="PANTHER" id="PTHR12526:SF638">
    <property type="entry name" value="SPORE COAT PROTEIN SA"/>
    <property type="match status" value="1"/>
</dbReference>
<sequence>MKMLIIAGAARSLTGFRKPLIQALLDKGLTVHAAAPELTADSVTTIELNAMGVITHNIPMARTGVSPGADIKTLFSLWQLMRKVKPTHMLGYTIKPVIYGSFAAWLARVQHRFALITGLGYSFQENSYDTKRSRVRVIAQSLYRISLRRCQTVFFQNSDDEALFKELTIVSAKQNTVVVNGSGVNLNEYPHTPTPGYKYPKFLFVGRLLGDKGVREYAAAAALVKSKYPEVEFDLVGSIDINPAAIDQSELDGWIKDGRLNYIGRLKDVKPRVAACSVFVLPSYREGTPRAVLEAMSIGRAIITTDTAGCRETIVAGSNGYLVPVRNADALAKAMLHFIEQPELIYQMGLCSREIAEEKYDVHKVNKQMLKGMRL</sequence>
<dbReference type="Proteomes" id="UP000242231">
    <property type="component" value="Unassembled WGS sequence"/>
</dbReference>
<dbReference type="PANTHER" id="PTHR12526">
    <property type="entry name" value="GLYCOSYLTRANSFERASE"/>
    <property type="match status" value="1"/>
</dbReference>
<protein>
    <submittedName>
        <fullName evidence="2">Glycosyltransferase family 1 protein</fullName>
    </submittedName>
</protein>
<dbReference type="AlphaFoldDB" id="A0A2P5TIW3"/>
<dbReference type="InterPro" id="IPR028098">
    <property type="entry name" value="Glyco_trans_4-like_N"/>
</dbReference>
<keyword evidence="3" id="KW-1185">Reference proteome</keyword>
<dbReference type="EMBL" id="MPZM01000048">
    <property type="protein sequence ID" value="PPL14806.1"/>
    <property type="molecule type" value="Genomic_DNA"/>
</dbReference>
<organism evidence="2 3">
    <name type="scientific">Oceanisphaera arctica</name>
    <dbReference type="NCBI Taxonomy" id="641510"/>
    <lineage>
        <taxon>Bacteria</taxon>
        <taxon>Pseudomonadati</taxon>
        <taxon>Pseudomonadota</taxon>
        <taxon>Gammaproteobacteria</taxon>
        <taxon>Aeromonadales</taxon>
        <taxon>Aeromonadaceae</taxon>
        <taxon>Oceanisphaera</taxon>
    </lineage>
</organism>